<reference evidence="1 2" key="1">
    <citation type="submission" date="2024-01" db="EMBL/GenBank/DDBJ databases">
        <title>Genome assemblies of Stephania.</title>
        <authorList>
            <person name="Yang L."/>
        </authorList>
    </citation>
    <scope>NUCLEOTIDE SEQUENCE [LARGE SCALE GENOMIC DNA]</scope>
    <source>
        <strain evidence="1">JXDWG</strain>
        <tissue evidence="1">Leaf</tissue>
    </source>
</reference>
<dbReference type="AntiFam" id="ANF00034">
    <property type="entry name" value="Antisense to 5.8S rRNA"/>
</dbReference>
<comment type="caution">
    <text evidence="1">The sequence shown here is derived from an EMBL/GenBank/DDBJ whole genome shotgun (WGS) entry which is preliminary data.</text>
</comment>
<accession>A0AAP0EYK5</accession>
<keyword evidence="2" id="KW-1185">Reference proteome</keyword>
<evidence type="ECO:0000313" key="1">
    <source>
        <dbReference type="EMBL" id="KAK9100610.1"/>
    </source>
</evidence>
<gene>
    <name evidence="1" type="ORF">Scep_024040</name>
</gene>
<proteinExistence type="predicted"/>
<organism evidence="1 2">
    <name type="scientific">Stephania cephalantha</name>
    <dbReference type="NCBI Taxonomy" id="152367"/>
    <lineage>
        <taxon>Eukaryota</taxon>
        <taxon>Viridiplantae</taxon>
        <taxon>Streptophyta</taxon>
        <taxon>Embryophyta</taxon>
        <taxon>Tracheophyta</taxon>
        <taxon>Spermatophyta</taxon>
        <taxon>Magnoliopsida</taxon>
        <taxon>Ranunculales</taxon>
        <taxon>Menispermaceae</taxon>
        <taxon>Menispermoideae</taxon>
        <taxon>Cissampelideae</taxon>
        <taxon>Stephania</taxon>
    </lineage>
</organism>
<name>A0AAP0EYK5_9MAGN</name>
<dbReference type="PANTHER" id="PTHR33205:SF1">
    <property type="entry name" value="TRANSMEMBRANE PROTEIN"/>
    <property type="match status" value="1"/>
</dbReference>
<dbReference type="EMBL" id="JBBNAG010000010">
    <property type="protein sequence ID" value="KAK9100610.1"/>
    <property type="molecule type" value="Genomic_DNA"/>
</dbReference>
<dbReference type="PANTHER" id="PTHR33205">
    <property type="entry name" value="TRANSMEMBRANE PROTEIN"/>
    <property type="match status" value="1"/>
</dbReference>
<dbReference type="AlphaFoldDB" id="A0AAP0EYK5"/>
<dbReference type="Proteomes" id="UP001419268">
    <property type="component" value="Unassembled WGS sequence"/>
</dbReference>
<protein>
    <submittedName>
        <fullName evidence="1">Uncharacterized protein</fullName>
    </submittedName>
</protein>
<evidence type="ECO:0000313" key="2">
    <source>
        <dbReference type="Proteomes" id="UP001419268"/>
    </source>
</evidence>
<sequence>MRHLFDKGSHQPPLIASSSIEVAILANRALVTGGQSPFPHAKNGSCGASCDARADVPSTEVSGATCVQKLDGSRDSAIYTKYRISIRS</sequence>